<protein>
    <recommendedName>
        <fullName evidence="4">diguanylate cyclase</fullName>
        <ecNumber evidence="4">2.7.7.65</ecNumber>
    </recommendedName>
</protein>
<dbReference type="FunFam" id="3.30.70.270:FF:000001">
    <property type="entry name" value="Diguanylate cyclase domain protein"/>
    <property type="match status" value="1"/>
</dbReference>
<comment type="cofactor">
    <cofactor evidence="1">
        <name>Mg(2+)</name>
        <dbReference type="ChEBI" id="CHEBI:18420"/>
    </cofactor>
</comment>
<dbReference type="Proteomes" id="UP000317663">
    <property type="component" value="Unassembled WGS sequence"/>
</dbReference>
<dbReference type="GO" id="GO:0052621">
    <property type="term" value="F:diguanylate cyclase activity"/>
    <property type="evidence" value="ECO:0007669"/>
    <property type="project" value="UniProtKB-EC"/>
</dbReference>
<dbReference type="SUPFAM" id="SSF103190">
    <property type="entry name" value="Sensory domain-like"/>
    <property type="match status" value="2"/>
</dbReference>
<dbReference type="SUPFAM" id="SSF55073">
    <property type="entry name" value="Nucleotide cyclase"/>
    <property type="match status" value="1"/>
</dbReference>
<dbReference type="CDD" id="cd01949">
    <property type="entry name" value="GGDEF"/>
    <property type="match status" value="1"/>
</dbReference>
<keyword evidence="7" id="KW-1133">Transmembrane helix</keyword>
<evidence type="ECO:0000256" key="5">
    <source>
        <dbReference type="ARBA" id="ARBA00022475"/>
    </source>
</evidence>
<sequence length="527" mass="58555">MTLSRSSFFSVFFRLDLRRLILILAVTSAFVTLANSFYASYSVQRQLLIDNTLEANRVYATKLASSTELFILSMQKQLSYSSRIAAAKFDDTAALQAETARLKYQSDSFNSVGITDAQGFIRATSPDSLQLMGRKLSTPGALEALKLRRPLISKPYISAANNLVINISTPIITAEGLYRGYIGGTIYLRQKSILNELLGEHYYRDGSYIVVLDRNRRILYHHDPARIGEVLAPKPITYAVRNVSNGSMTMVNTVGEPVLAGYAVVPSTGWAIITIRPTDSTLKPLQGLMFKVLRHLTPLALLTLLCVWILSRLIARPLRQLASSANNMDKPDISNSIRLIPDWYFEATQLKRALLVGISLLQKKIGKLKFEVQTDPMTGLFNRRGLASALEYIQQMKLNFSVIALDIDHFKKINDTHGHDVGDEVIKQLAQQIRAGSRESDILCRNGGEEFLMVLPGTSLEVATLIAERLRQSVEEMQIPQASKITISLGVAAGGHGKNQVERVLKKADEALYRAKQEGRNRVVSPS</sequence>
<dbReference type="InterPro" id="IPR000160">
    <property type="entry name" value="GGDEF_dom"/>
</dbReference>
<evidence type="ECO:0000313" key="12">
    <source>
        <dbReference type="Proteomes" id="UP000317663"/>
    </source>
</evidence>
<proteinExistence type="predicted"/>
<evidence type="ECO:0000256" key="1">
    <source>
        <dbReference type="ARBA" id="ARBA00001946"/>
    </source>
</evidence>
<dbReference type="InterPro" id="IPR029151">
    <property type="entry name" value="Sensor-like_sf"/>
</dbReference>
<evidence type="ECO:0000259" key="10">
    <source>
        <dbReference type="PROSITE" id="PS50887"/>
    </source>
</evidence>
<evidence type="ECO:0000256" key="4">
    <source>
        <dbReference type="ARBA" id="ARBA00012528"/>
    </source>
</evidence>
<dbReference type="GO" id="GO:0005886">
    <property type="term" value="C:plasma membrane"/>
    <property type="evidence" value="ECO:0007669"/>
    <property type="project" value="UniProtKB-SubCell"/>
</dbReference>
<dbReference type="Gene3D" id="3.30.70.270">
    <property type="match status" value="1"/>
</dbReference>
<dbReference type="SMART" id="SM00267">
    <property type="entry name" value="GGDEF"/>
    <property type="match status" value="1"/>
</dbReference>
<evidence type="ECO:0000256" key="8">
    <source>
        <dbReference type="ARBA" id="ARBA00023136"/>
    </source>
</evidence>
<evidence type="ECO:0000256" key="3">
    <source>
        <dbReference type="ARBA" id="ARBA00004665"/>
    </source>
</evidence>
<dbReference type="NCBIfam" id="TIGR00254">
    <property type="entry name" value="GGDEF"/>
    <property type="match status" value="1"/>
</dbReference>
<dbReference type="Gene3D" id="3.30.450.20">
    <property type="entry name" value="PAS domain"/>
    <property type="match status" value="1"/>
</dbReference>
<comment type="pathway">
    <text evidence="3">Purine metabolism; 3',5'-cyclic di-GMP biosynthesis.</text>
</comment>
<dbReference type="PROSITE" id="PS50887">
    <property type="entry name" value="GGDEF"/>
    <property type="match status" value="1"/>
</dbReference>
<comment type="subcellular location">
    <subcellularLocation>
        <location evidence="2">Cell membrane</location>
        <topology evidence="2">Multi-pass membrane protein</topology>
    </subcellularLocation>
</comment>
<dbReference type="CDD" id="cd18774">
    <property type="entry name" value="PDC2_HK_sensor"/>
    <property type="match status" value="1"/>
</dbReference>
<keyword evidence="8" id="KW-0472">Membrane</keyword>
<dbReference type="EC" id="2.7.7.65" evidence="4"/>
<evidence type="ECO:0000256" key="9">
    <source>
        <dbReference type="ARBA" id="ARBA00034247"/>
    </source>
</evidence>
<accession>A0A502GP96</accession>
<feature type="domain" description="GGDEF" evidence="10">
    <location>
        <begin position="398"/>
        <end position="527"/>
    </location>
</feature>
<dbReference type="InterPro" id="IPR029787">
    <property type="entry name" value="Nucleotide_cyclase"/>
</dbReference>
<gene>
    <name evidence="11" type="ORF">EAH77_09655</name>
</gene>
<name>A0A502GP96_9GAMM</name>
<comment type="caution">
    <text evidence="11">The sequence shown here is derived from an EMBL/GenBank/DDBJ whole genome shotgun (WGS) entry which is preliminary data.</text>
</comment>
<keyword evidence="6" id="KW-0812">Transmembrane</keyword>
<evidence type="ECO:0000256" key="2">
    <source>
        <dbReference type="ARBA" id="ARBA00004651"/>
    </source>
</evidence>
<dbReference type="Pfam" id="PF02743">
    <property type="entry name" value="dCache_1"/>
    <property type="match status" value="1"/>
</dbReference>
<dbReference type="EMBL" id="RCZD01000004">
    <property type="protein sequence ID" value="TPG62733.1"/>
    <property type="molecule type" value="Genomic_DNA"/>
</dbReference>
<reference evidence="11 12" key="1">
    <citation type="journal article" date="2019" name="Environ. Microbiol.">
        <title>Species interactions and distinct microbial communities in high Arctic permafrost affected cryosols are associated with the CH4 and CO2 gas fluxes.</title>
        <authorList>
            <person name="Altshuler I."/>
            <person name="Hamel J."/>
            <person name="Turney S."/>
            <person name="Magnuson E."/>
            <person name="Levesque R."/>
            <person name="Greer C."/>
            <person name="Whyte L.G."/>
        </authorList>
    </citation>
    <scope>NUCLEOTIDE SEQUENCE [LARGE SCALE GENOMIC DNA]</scope>
    <source>
        <strain evidence="11 12">E4</strain>
    </source>
</reference>
<dbReference type="InterPro" id="IPR050469">
    <property type="entry name" value="Diguanylate_Cyclase"/>
</dbReference>
<organism evidence="11 12">
    <name type="scientific">Ewingella americana</name>
    <dbReference type="NCBI Taxonomy" id="41202"/>
    <lineage>
        <taxon>Bacteria</taxon>
        <taxon>Pseudomonadati</taxon>
        <taxon>Pseudomonadota</taxon>
        <taxon>Gammaproteobacteria</taxon>
        <taxon>Enterobacterales</taxon>
        <taxon>Yersiniaceae</taxon>
        <taxon>Ewingella</taxon>
    </lineage>
</organism>
<dbReference type="AlphaFoldDB" id="A0A502GP96"/>
<dbReference type="GO" id="GO:0043709">
    <property type="term" value="P:cell adhesion involved in single-species biofilm formation"/>
    <property type="evidence" value="ECO:0007669"/>
    <property type="project" value="TreeGrafter"/>
</dbReference>
<dbReference type="CDD" id="cd18773">
    <property type="entry name" value="PDC1_HK_sensor"/>
    <property type="match status" value="1"/>
</dbReference>
<evidence type="ECO:0000256" key="6">
    <source>
        <dbReference type="ARBA" id="ARBA00022692"/>
    </source>
</evidence>
<dbReference type="OrthoDB" id="9812260at2"/>
<dbReference type="InterPro" id="IPR033479">
    <property type="entry name" value="dCache_1"/>
</dbReference>
<comment type="catalytic activity">
    <reaction evidence="9">
        <text>2 GTP = 3',3'-c-di-GMP + 2 diphosphate</text>
        <dbReference type="Rhea" id="RHEA:24898"/>
        <dbReference type="ChEBI" id="CHEBI:33019"/>
        <dbReference type="ChEBI" id="CHEBI:37565"/>
        <dbReference type="ChEBI" id="CHEBI:58805"/>
        <dbReference type="EC" id="2.7.7.65"/>
    </reaction>
</comment>
<evidence type="ECO:0000313" key="11">
    <source>
        <dbReference type="EMBL" id="TPG62733.1"/>
    </source>
</evidence>
<dbReference type="Pfam" id="PF00990">
    <property type="entry name" value="GGDEF"/>
    <property type="match status" value="1"/>
</dbReference>
<dbReference type="InterPro" id="IPR043128">
    <property type="entry name" value="Rev_trsase/Diguanyl_cyclase"/>
</dbReference>
<dbReference type="GO" id="GO:1902201">
    <property type="term" value="P:negative regulation of bacterial-type flagellum-dependent cell motility"/>
    <property type="evidence" value="ECO:0007669"/>
    <property type="project" value="TreeGrafter"/>
</dbReference>
<keyword evidence="5" id="KW-1003">Cell membrane</keyword>
<keyword evidence="12" id="KW-1185">Reference proteome</keyword>
<dbReference type="PANTHER" id="PTHR45138">
    <property type="entry name" value="REGULATORY COMPONENTS OF SENSORY TRANSDUCTION SYSTEM"/>
    <property type="match status" value="1"/>
</dbReference>
<evidence type="ECO:0000256" key="7">
    <source>
        <dbReference type="ARBA" id="ARBA00022989"/>
    </source>
</evidence>
<dbReference type="PANTHER" id="PTHR45138:SF9">
    <property type="entry name" value="DIGUANYLATE CYCLASE DGCM-RELATED"/>
    <property type="match status" value="1"/>
</dbReference>